<dbReference type="EMBL" id="OV725081">
    <property type="protein sequence ID" value="CAH1402930.1"/>
    <property type="molecule type" value="Genomic_DNA"/>
</dbReference>
<evidence type="ECO:0000313" key="2">
    <source>
        <dbReference type="Proteomes" id="UP001152798"/>
    </source>
</evidence>
<keyword evidence="2" id="KW-1185">Reference proteome</keyword>
<reference evidence="1" key="1">
    <citation type="submission" date="2022-01" db="EMBL/GenBank/DDBJ databases">
        <authorList>
            <person name="King R."/>
        </authorList>
    </citation>
    <scope>NUCLEOTIDE SEQUENCE</scope>
</reference>
<dbReference type="AlphaFoldDB" id="A0A9P0HI36"/>
<proteinExistence type="predicted"/>
<protein>
    <submittedName>
        <fullName evidence="1">Uncharacterized protein</fullName>
    </submittedName>
</protein>
<gene>
    <name evidence="1" type="ORF">NEZAVI_LOCUS11634</name>
</gene>
<dbReference type="Proteomes" id="UP001152798">
    <property type="component" value="Chromosome 5"/>
</dbReference>
<name>A0A9P0HI36_NEZVI</name>
<accession>A0A9P0HI36</accession>
<sequence>MIRTSYLSWGTGSWGARGRHVAGDTISANERLRKLDSINTTLKRIERFERKVHTTTGEIWDQSLNVWKRRTAEGNKELFAKTVQSISYDKTARRLRYAGLLEGIHQEDNNEYKNS</sequence>
<evidence type="ECO:0000313" key="1">
    <source>
        <dbReference type="EMBL" id="CAH1402930.1"/>
    </source>
</evidence>
<organism evidence="1 2">
    <name type="scientific">Nezara viridula</name>
    <name type="common">Southern green stink bug</name>
    <name type="synonym">Cimex viridulus</name>
    <dbReference type="NCBI Taxonomy" id="85310"/>
    <lineage>
        <taxon>Eukaryota</taxon>
        <taxon>Metazoa</taxon>
        <taxon>Ecdysozoa</taxon>
        <taxon>Arthropoda</taxon>
        <taxon>Hexapoda</taxon>
        <taxon>Insecta</taxon>
        <taxon>Pterygota</taxon>
        <taxon>Neoptera</taxon>
        <taxon>Paraneoptera</taxon>
        <taxon>Hemiptera</taxon>
        <taxon>Heteroptera</taxon>
        <taxon>Panheteroptera</taxon>
        <taxon>Pentatomomorpha</taxon>
        <taxon>Pentatomoidea</taxon>
        <taxon>Pentatomidae</taxon>
        <taxon>Pentatominae</taxon>
        <taxon>Nezara</taxon>
    </lineage>
</organism>